<keyword evidence="3" id="KW-1185">Reference proteome</keyword>
<evidence type="ECO:0000313" key="2">
    <source>
        <dbReference type="EMBL" id="QEX19217.1"/>
    </source>
</evidence>
<dbReference type="Pfam" id="PF06568">
    <property type="entry name" value="YjiS-like"/>
    <property type="match status" value="1"/>
</dbReference>
<name>A0A5J6MQ50_9PROT</name>
<feature type="domain" description="YjiS-like" evidence="1">
    <location>
        <begin position="28"/>
        <end position="62"/>
    </location>
</feature>
<dbReference type="RefSeq" id="WP_191908255.1">
    <property type="nucleotide sequence ID" value="NZ_CP042906.1"/>
</dbReference>
<sequence>MSASTQEVNRPAVHIAVQSFGFVIRRCAAAFLSWRERQRAAGHLMMLDDRMLKDIGIGRGEISAMVHGISGDRRRHHDIR</sequence>
<gene>
    <name evidence="2" type="ORF">FRZ44_45300</name>
</gene>
<reference evidence="2 3" key="1">
    <citation type="submission" date="2019-08" db="EMBL/GenBank/DDBJ databases">
        <title>Hyperibacter terrae gen. nov., sp. nov. and Hyperibacter viscosus sp. nov., two new members in the family Rhodospirillaceae isolated from the rhizosphere of Hypericum perforatum.</title>
        <authorList>
            <person name="Noviana Z."/>
        </authorList>
    </citation>
    <scope>NUCLEOTIDE SEQUENCE [LARGE SCALE GENOMIC DNA]</scope>
    <source>
        <strain evidence="2 3">R5913</strain>
    </source>
</reference>
<evidence type="ECO:0000313" key="3">
    <source>
        <dbReference type="Proteomes" id="UP000326202"/>
    </source>
</evidence>
<dbReference type="AlphaFoldDB" id="A0A5J6MQ50"/>
<evidence type="ECO:0000259" key="1">
    <source>
        <dbReference type="Pfam" id="PF06568"/>
    </source>
</evidence>
<organism evidence="2 3">
    <name type="scientific">Hypericibacter terrae</name>
    <dbReference type="NCBI Taxonomy" id="2602015"/>
    <lineage>
        <taxon>Bacteria</taxon>
        <taxon>Pseudomonadati</taxon>
        <taxon>Pseudomonadota</taxon>
        <taxon>Alphaproteobacteria</taxon>
        <taxon>Rhodospirillales</taxon>
        <taxon>Dongiaceae</taxon>
        <taxon>Hypericibacter</taxon>
    </lineage>
</organism>
<dbReference type="InterPro" id="IPR009506">
    <property type="entry name" value="YjiS-like"/>
</dbReference>
<accession>A0A5J6MQ50</accession>
<protein>
    <recommendedName>
        <fullName evidence="1">YjiS-like domain-containing protein</fullName>
    </recommendedName>
</protein>
<dbReference type="EMBL" id="CP042906">
    <property type="protein sequence ID" value="QEX19217.1"/>
    <property type="molecule type" value="Genomic_DNA"/>
</dbReference>
<proteinExistence type="predicted"/>
<dbReference type="Proteomes" id="UP000326202">
    <property type="component" value="Chromosome"/>
</dbReference>
<dbReference type="KEGG" id="htq:FRZ44_45300"/>